<gene>
    <name evidence="2" type="ORF">JAO71_13340</name>
</gene>
<evidence type="ECO:0000256" key="1">
    <source>
        <dbReference type="SAM" id="Phobius"/>
    </source>
</evidence>
<comment type="caution">
    <text evidence="2">The sequence shown here is derived from an EMBL/GenBank/DDBJ whole genome shotgun (WGS) entry which is preliminary data.</text>
</comment>
<accession>A0ABS1WNU0</accession>
<keyword evidence="3" id="KW-1185">Reference proteome</keyword>
<dbReference type="Proteomes" id="UP000605013">
    <property type="component" value="Unassembled WGS sequence"/>
</dbReference>
<dbReference type="RefSeq" id="WP_203001306.1">
    <property type="nucleotide sequence ID" value="NZ_JAEMEF010000013.1"/>
</dbReference>
<evidence type="ECO:0000313" key="3">
    <source>
        <dbReference type="Proteomes" id="UP000605013"/>
    </source>
</evidence>
<keyword evidence="1" id="KW-0472">Membrane</keyword>
<evidence type="ECO:0000313" key="2">
    <source>
        <dbReference type="EMBL" id="MBL7560787.1"/>
    </source>
</evidence>
<reference evidence="2 3" key="1">
    <citation type="submission" date="2020-12" db="EMBL/GenBank/DDBJ databases">
        <title>Olleya sediminilitoris sp. nov., isolated from a tidal flat.</title>
        <authorList>
            <person name="Park S."/>
            <person name="Yoon J.-H."/>
        </authorList>
    </citation>
    <scope>NUCLEOTIDE SEQUENCE [LARGE SCALE GENOMIC DNA]</scope>
    <source>
        <strain evidence="2 3">YSTF-M6</strain>
    </source>
</reference>
<feature type="transmembrane region" description="Helical" evidence="1">
    <location>
        <begin position="12"/>
        <end position="32"/>
    </location>
</feature>
<proteinExistence type="predicted"/>
<organism evidence="2 3">
    <name type="scientific">Olleya sediminilitoris</name>
    <dbReference type="NCBI Taxonomy" id="2795739"/>
    <lineage>
        <taxon>Bacteria</taxon>
        <taxon>Pseudomonadati</taxon>
        <taxon>Bacteroidota</taxon>
        <taxon>Flavobacteriia</taxon>
        <taxon>Flavobacteriales</taxon>
        <taxon>Flavobacteriaceae</taxon>
    </lineage>
</organism>
<sequence>MAIDSKFIIKFLQVALACFILGVGVIFFTLIYEKKEDVSGIKPYSEYLNIPFKLDDYATIQWSDTKIRFSYYSLNLNEASDYDREDIKSVKVYKPGETITFHKAKKFSHLHTGTTYYLIGRDTIDTGEIIDFEYHYSSGLSPFSIN</sequence>
<keyword evidence="1" id="KW-1133">Transmembrane helix</keyword>
<protein>
    <submittedName>
        <fullName evidence="2">Uncharacterized protein</fullName>
    </submittedName>
</protein>
<name>A0ABS1WNU0_9FLAO</name>
<dbReference type="EMBL" id="JAEMEF010000013">
    <property type="protein sequence ID" value="MBL7560787.1"/>
    <property type="molecule type" value="Genomic_DNA"/>
</dbReference>
<keyword evidence="1" id="KW-0812">Transmembrane</keyword>